<keyword evidence="1" id="KW-1185">Reference proteome</keyword>
<protein>
    <submittedName>
        <fullName evidence="2">Secreted protein</fullName>
    </submittedName>
</protein>
<accession>A0A7I5E6Y7</accession>
<reference evidence="2" key="1">
    <citation type="submission" date="2020-12" db="UniProtKB">
        <authorList>
            <consortium name="WormBaseParasite"/>
        </authorList>
    </citation>
    <scope>IDENTIFICATION</scope>
    <source>
        <strain evidence="2">MHco3</strain>
    </source>
</reference>
<evidence type="ECO:0000313" key="1">
    <source>
        <dbReference type="Proteomes" id="UP000025227"/>
    </source>
</evidence>
<dbReference type="Proteomes" id="UP000025227">
    <property type="component" value="Unplaced"/>
</dbReference>
<dbReference type="AlphaFoldDB" id="A0A7I5E6Y7"/>
<evidence type="ECO:0000313" key="2">
    <source>
        <dbReference type="WBParaSite" id="HCON_00037954-00001"/>
    </source>
</evidence>
<proteinExistence type="predicted"/>
<organism evidence="1 2">
    <name type="scientific">Haemonchus contortus</name>
    <name type="common">Barber pole worm</name>
    <dbReference type="NCBI Taxonomy" id="6289"/>
    <lineage>
        <taxon>Eukaryota</taxon>
        <taxon>Metazoa</taxon>
        <taxon>Ecdysozoa</taxon>
        <taxon>Nematoda</taxon>
        <taxon>Chromadorea</taxon>
        <taxon>Rhabditida</taxon>
        <taxon>Rhabditina</taxon>
        <taxon>Rhabditomorpha</taxon>
        <taxon>Strongyloidea</taxon>
        <taxon>Trichostrongylidae</taxon>
        <taxon>Haemonchus</taxon>
    </lineage>
</organism>
<dbReference type="WBParaSite" id="HCON_00037954-00001">
    <property type="protein sequence ID" value="HCON_00037954-00001"/>
    <property type="gene ID" value="HCON_00037954"/>
</dbReference>
<name>A0A7I5E6Y7_HAECO</name>
<sequence length="38" mass="4111">MNALSLSTRFLVTLVCSLLLIGSTMAFRFSGSFKGRGK</sequence>